<proteinExistence type="predicted"/>
<dbReference type="Proteomes" id="UP001321542">
    <property type="component" value="Chromosome"/>
</dbReference>
<feature type="region of interest" description="Disordered" evidence="1">
    <location>
        <begin position="63"/>
        <end position="109"/>
    </location>
</feature>
<evidence type="ECO:0000256" key="1">
    <source>
        <dbReference type="SAM" id="MobiDB-lite"/>
    </source>
</evidence>
<name>A0ABM7F8Y2_9ACTN</name>
<gene>
    <name evidence="2" type="ORF">SGFS_036900</name>
</gene>
<sequence length="109" mass="11731">MSTTHCRAENDASRESVIWGRATLTMVTSTRSMKVPRHTASSGIHLRMGVEPLREEWVGIEWDGSRGARGRPGAARGATDVSGRESCGPPAVPDGWCARVGPEGRRESS</sequence>
<reference evidence="2 3" key="1">
    <citation type="journal article" date="2010" name="ChemBioChem">
        <title>Cloning and characterization of the biosynthetic gene cluster of 16-membered macrolide antibiotic FD-891: involvement of a dual functional cytochrome P450 monooxygenase catalyzing epoxidation and hydroxylation.</title>
        <authorList>
            <person name="Kudo F."/>
            <person name="Motegi A."/>
            <person name="Mizoue K."/>
            <person name="Eguchi T."/>
        </authorList>
    </citation>
    <scope>NUCLEOTIDE SEQUENCE [LARGE SCALE GENOMIC DNA]</scope>
    <source>
        <strain evidence="2 3">A-8890</strain>
    </source>
</reference>
<accession>A0ABM7F8Y2</accession>
<evidence type="ECO:0000313" key="2">
    <source>
        <dbReference type="EMBL" id="BBC32396.1"/>
    </source>
</evidence>
<protein>
    <submittedName>
        <fullName evidence="2">Uncharacterized protein</fullName>
    </submittedName>
</protein>
<dbReference type="EMBL" id="AP018448">
    <property type="protein sequence ID" value="BBC32396.1"/>
    <property type="molecule type" value="Genomic_DNA"/>
</dbReference>
<organism evidence="2 3">
    <name type="scientific">Streptomyces graminofaciens</name>
    <dbReference type="NCBI Taxonomy" id="68212"/>
    <lineage>
        <taxon>Bacteria</taxon>
        <taxon>Bacillati</taxon>
        <taxon>Actinomycetota</taxon>
        <taxon>Actinomycetes</taxon>
        <taxon>Kitasatosporales</taxon>
        <taxon>Streptomycetaceae</taxon>
        <taxon>Streptomyces</taxon>
    </lineage>
</organism>
<reference evidence="2 3" key="2">
    <citation type="journal article" date="2023" name="ChemBioChem">
        <title>Acyltransferase Domain Exchange between Two Independent Type I Polyketide Synthases in the Same Producer Strain of Macrolide Antibiotics.</title>
        <authorList>
            <person name="Kudo F."/>
            <person name="Kishikawa K."/>
            <person name="Tsuboi K."/>
            <person name="Kido T."/>
            <person name="Usui T."/>
            <person name="Hashimoto J."/>
            <person name="Shin-Ya K."/>
            <person name="Miyanaga A."/>
            <person name="Eguchi T."/>
        </authorList>
    </citation>
    <scope>NUCLEOTIDE SEQUENCE [LARGE SCALE GENOMIC DNA]</scope>
    <source>
        <strain evidence="2 3">A-8890</strain>
    </source>
</reference>
<evidence type="ECO:0000313" key="3">
    <source>
        <dbReference type="Proteomes" id="UP001321542"/>
    </source>
</evidence>
<keyword evidence="3" id="KW-1185">Reference proteome</keyword>